<dbReference type="PANTHER" id="PTHR43975">
    <property type="entry name" value="ZGC:101858"/>
    <property type="match status" value="1"/>
</dbReference>
<feature type="non-terminal residue" evidence="2">
    <location>
        <position position="1"/>
    </location>
</feature>
<proteinExistence type="predicted"/>
<name>A0A381UNQ2_9ZZZZ</name>
<feature type="non-terminal residue" evidence="2">
    <location>
        <position position="110"/>
    </location>
</feature>
<dbReference type="PANTHER" id="PTHR43975:SF2">
    <property type="entry name" value="EG:BACR7A4.14 PROTEIN-RELATED"/>
    <property type="match status" value="1"/>
</dbReference>
<accession>A0A381UNQ2</accession>
<sequence>MQYSQILKPENRVILISGASSGIGLAIAKFLLNEGYSLSLGVRNIEKTIELLSKCKSQNYIVNKFEATELNTIDSWVDNTIKRFGQIDGLINNAGILKIVSFDEGEIEEL</sequence>
<organism evidence="2">
    <name type="scientific">marine metagenome</name>
    <dbReference type="NCBI Taxonomy" id="408172"/>
    <lineage>
        <taxon>unclassified sequences</taxon>
        <taxon>metagenomes</taxon>
        <taxon>ecological metagenomes</taxon>
    </lineage>
</organism>
<keyword evidence="1" id="KW-0812">Transmembrane</keyword>
<dbReference type="Pfam" id="PF00106">
    <property type="entry name" value="adh_short"/>
    <property type="match status" value="1"/>
</dbReference>
<dbReference type="InterPro" id="IPR036291">
    <property type="entry name" value="NAD(P)-bd_dom_sf"/>
</dbReference>
<dbReference type="InterPro" id="IPR002347">
    <property type="entry name" value="SDR_fam"/>
</dbReference>
<evidence type="ECO:0000313" key="2">
    <source>
        <dbReference type="EMBL" id="SVA29796.1"/>
    </source>
</evidence>
<dbReference type="AlphaFoldDB" id="A0A381UNQ2"/>
<dbReference type="SUPFAM" id="SSF51735">
    <property type="entry name" value="NAD(P)-binding Rossmann-fold domains"/>
    <property type="match status" value="1"/>
</dbReference>
<dbReference type="EMBL" id="UINC01006813">
    <property type="protein sequence ID" value="SVA29796.1"/>
    <property type="molecule type" value="Genomic_DNA"/>
</dbReference>
<dbReference type="Gene3D" id="3.40.50.720">
    <property type="entry name" value="NAD(P)-binding Rossmann-like Domain"/>
    <property type="match status" value="1"/>
</dbReference>
<reference evidence="2" key="1">
    <citation type="submission" date="2018-05" db="EMBL/GenBank/DDBJ databases">
        <authorList>
            <person name="Lanie J.A."/>
            <person name="Ng W.-L."/>
            <person name="Kazmierczak K.M."/>
            <person name="Andrzejewski T.M."/>
            <person name="Davidsen T.M."/>
            <person name="Wayne K.J."/>
            <person name="Tettelin H."/>
            <person name="Glass J.I."/>
            <person name="Rusch D."/>
            <person name="Podicherti R."/>
            <person name="Tsui H.-C.T."/>
            <person name="Winkler M.E."/>
        </authorList>
    </citation>
    <scope>NUCLEOTIDE SEQUENCE</scope>
</reference>
<dbReference type="PRINTS" id="PR00081">
    <property type="entry name" value="GDHRDH"/>
</dbReference>
<protein>
    <submittedName>
        <fullName evidence="2">Uncharacterized protein</fullName>
    </submittedName>
</protein>
<evidence type="ECO:0000256" key="1">
    <source>
        <dbReference type="SAM" id="Phobius"/>
    </source>
</evidence>
<gene>
    <name evidence="2" type="ORF">METZ01_LOCUS82650</name>
</gene>
<keyword evidence="1" id="KW-1133">Transmembrane helix</keyword>
<keyword evidence="1" id="KW-0472">Membrane</keyword>
<feature type="transmembrane region" description="Helical" evidence="1">
    <location>
        <begin position="12"/>
        <end position="32"/>
    </location>
</feature>